<dbReference type="KEGG" id="nah:F5544_09845"/>
<dbReference type="Proteomes" id="UP000503540">
    <property type="component" value="Chromosome"/>
</dbReference>
<accession>A0A6G9Y9G5</accession>
<proteinExistence type="predicted"/>
<feature type="domain" description="VOC" evidence="1">
    <location>
        <begin position="11"/>
        <end position="153"/>
    </location>
</feature>
<dbReference type="RefSeq" id="WP_167472921.1">
    <property type="nucleotide sequence ID" value="NZ_CP046172.1"/>
</dbReference>
<keyword evidence="3" id="KW-1185">Reference proteome</keyword>
<evidence type="ECO:0000313" key="3">
    <source>
        <dbReference type="Proteomes" id="UP000503540"/>
    </source>
</evidence>
<reference evidence="2 3" key="1">
    <citation type="journal article" date="2019" name="ACS Chem. Biol.">
        <title>Identification and Mobilization of a Cryptic Antibiotic Biosynthesis Gene Locus from a Human-Pathogenic Nocardia Isolate.</title>
        <authorList>
            <person name="Herisse M."/>
            <person name="Ishida K."/>
            <person name="Porter J.L."/>
            <person name="Howden B."/>
            <person name="Hertweck C."/>
            <person name="Stinear T.P."/>
            <person name="Pidot S.J."/>
        </authorList>
    </citation>
    <scope>NUCLEOTIDE SEQUENCE [LARGE SCALE GENOMIC DNA]</scope>
    <source>
        <strain evidence="2 3">AUSMDU00012717</strain>
    </source>
</reference>
<dbReference type="AlphaFoldDB" id="A0A6G9Y9G5"/>
<name>A0A6G9Y9G5_9NOCA</name>
<dbReference type="InterPro" id="IPR037523">
    <property type="entry name" value="VOC_core"/>
</dbReference>
<dbReference type="PROSITE" id="PS51819">
    <property type="entry name" value="VOC"/>
    <property type="match status" value="1"/>
</dbReference>
<dbReference type="Pfam" id="PF00903">
    <property type="entry name" value="Glyoxalase"/>
    <property type="match status" value="1"/>
</dbReference>
<gene>
    <name evidence="2" type="ORF">F5544_09845</name>
</gene>
<dbReference type="SUPFAM" id="SSF54593">
    <property type="entry name" value="Glyoxalase/Bleomycin resistance protein/Dihydroxybiphenyl dioxygenase"/>
    <property type="match status" value="1"/>
</dbReference>
<protein>
    <submittedName>
        <fullName evidence="2">VOC family protein</fullName>
    </submittedName>
</protein>
<dbReference type="InterPro" id="IPR029068">
    <property type="entry name" value="Glyas_Bleomycin-R_OHBP_Dase"/>
</dbReference>
<dbReference type="InterPro" id="IPR004360">
    <property type="entry name" value="Glyas_Fos-R_dOase_dom"/>
</dbReference>
<sequence>MTPIPALAPPVFHHVGVQTADLENALAWYVDFFGCEPTWMLTSFSPLTISRLPGIGTLVELVVGCVRFHLFDRQEAVSEPSHATVPQYQHLCFQVRSPDELRRWRRHWQELHRSARYIFVLDEQPTEVVVDANGIECFYCRDVNGLEFEFTYTPETAQ</sequence>
<dbReference type="CDD" id="cd06587">
    <property type="entry name" value="VOC"/>
    <property type="match status" value="1"/>
</dbReference>
<evidence type="ECO:0000313" key="2">
    <source>
        <dbReference type="EMBL" id="QIS09869.1"/>
    </source>
</evidence>
<dbReference type="Gene3D" id="3.10.180.10">
    <property type="entry name" value="2,3-Dihydroxybiphenyl 1,2-Dioxygenase, domain 1"/>
    <property type="match status" value="1"/>
</dbReference>
<organism evidence="2 3">
    <name type="scientific">Nocardia arthritidis</name>
    <dbReference type="NCBI Taxonomy" id="228602"/>
    <lineage>
        <taxon>Bacteria</taxon>
        <taxon>Bacillati</taxon>
        <taxon>Actinomycetota</taxon>
        <taxon>Actinomycetes</taxon>
        <taxon>Mycobacteriales</taxon>
        <taxon>Nocardiaceae</taxon>
        <taxon>Nocardia</taxon>
    </lineage>
</organism>
<evidence type="ECO:0000259" key="1">
    <source>
        <dbReference type="PROSITE" id="PS51819"/>
    </source>
</evidence>
<dbReference type="EMBL" id="CP046172">
    <property type="protein sequence ID" value="QIS09869.1"/>
    <property type="molecule type" value="Genomic_DNA"/>
</dbReference>